<reference evidence="1 2" key="1">
    <citation type="submission" date="2022-10" db="EMBL/GenBank/DDBJ databases">
        <title>The complete genomes of actinobacterial strains from the NBC collection.</title>
        <authorList>
            <person name="Joergensen T.S."/>
            <person name="Alvarez Arevalo M."/>
            <person name="Sterndorff E.B."/>
            <person name="Faurdal D."/>
            <person name="Vuksanovic O."/>
            <person name="Mourched A.-S."/>
            <person name="Charusanti P."/>
            <person name="Shaw S."/>
            <person name="Blin K."/>
            <person name="Weber T."/>
        </authorList>
    </citation>
    <scope>NUCLEOTIDE SEQUENCE [LARGE SCALE GENOMIC DNA]</scope>
    <source>
        <strain evidence="1 2">NBC_00456</strain>
    </source>
</reference>
<protein>
    <submittedName>
        <fullName evidence="1">Uncharacterized protein</fullName>
    </submittedName>
</protein>
<keyword evidence="2" id="KW-1185">Reference proteome</keyword>
<dbReference type="Proteomes" id="UP001341259">
    <property type="component" value="Chromosome"/>
</dbReference>
<evidence type="ECO:0000313" key="2">
    <source>
        <dbReference type="Proteomes" id="UP001341259"/>
    </source>
</evidence>
<organism evidence="1 2">
    <name type="scientific">Streptomyces violaceus</name>
    <name type="common">Streptomyces venezuelae</name>
    <dbReference type="NCBI Taxonomy" id="1936"/>
    <lineage>
        <taxon>Bacteria</taxon>
        <taxon>Bacillati</taxon>
        <taxon>Actinomycetota</taxon>
        <taxon>Actinomycetes</taxon>
        <taxon>Kitasatosporales</taxon>
        <taxon>Streptomycetaceae</taxon>
        <taxon>Streptomyces</taxon>
    </lineage>
</organism>
<name>A0ABZ1NLL8_STRVL</name>
<sequence>MRDKATKEARLRMMRLARGRDTLRTVAGVEQRTSMNDARIALCIARGRDLGDIDATSGHDLSREAYEDVRKSWRWNIQMHGWNEWHERNLNEAVAWWRERRPEFVDGDDWLAGLVKEDSQ</sequence>
<dbReference type="EMBL" id="CP107906">
    <property type="protein sequence ID" value="WUG92342.1"/>
    <property type="molecule type" value="Genomic_DNA"/>
</dbReference>
<accession>A0ABZ1NLL8</accession>
<proteinExistence type="predicted"/>
<gene>
    <name evidence="1" type="ORF">OHB29_04500</name>
</gene>
<evidence type="ECO:0000313" key="1">
    <source>
        <dbReference type="EMBL" id="WUG92342.1"/>
    </source>
</evidence>
<dbReference type="RefSeq" id="WP_328336764.1">
    <property type="nucleotide sequence ID" value="NZ_CP107906.1"/>
</dbReference>